<dbReference type="GO" id="GO:0045087">
    <property type="term" value="P:innate immune response"/>
    <property type="evidence" value="ECO:0007669"/>
    <property type="project" value="TreeGrafter"/>
</dbReference>
<dbReference type="GO" id="GO:0070976">
    <property type="term" value="F:TIR domain binding"/>
    <property type="evidence" value="ECO:0007669"/>
    <property type="project" value="InterPro"/>
</dbReference>
<dbReference type="GO" id="GO:0008063">
    <property type="term" value="P:Toll signaling pathway"/>
    <property type="evidence" value="ECO:0007669"/>
    <property type="project" value="TreeGrafter"/>
</dbReference>
<reference evidence="3 4" key="1">
    <citation type="submission" date="2023-10" db="EMBL/GenBank/DDBJ databases">
        <title>Genomes of two closely related lineages of the louse Polyplax serrata with different host specificities.</title>
        <authorList>
            <person name="Martinu J."/>
            <person name="Tarabai H."/>
            <person name="Stefka J."/>
            <person name="Hypsa V."/>
        </authorList>
    </citation>
    <scope>NUCLEOTIDE SEQUENCE [LARGE SCALE GENOMIC DNA]</scope>
    <source>
        <strain evidence="3">HR10_N</strain>
    </source>
</reference>
<gene>
    <name evidence="3" type="ORF">RUM43_001533</name>
</gene>
<protein>
    <recommendedName>
        <fullName evidence="2">TIR domain-containing protein</fullName>
    </recommendedName>
</protein>
<dbReference type="FunFam" id="3.40.50.10140:FF:000022">
    <property type="entry name" value="Myd88"/>
    <property type="match status" value="1"/>
</dbReference>
<feature type="domain" description="TIR" evidence="2">
    <location>
        <begin position="171"/>
        <end position="303"/>
    </location>
</feature>
<dbReference type="GO" id="GO:0035325">
    <property type="term" value="F:Toll-like receptor binding"/>
    <property type="evidence" value="ECO:0007669"/>
    <property type="project" value="TreeGrafter"/>
</dbReference>
<evidence type="ECO:0000313" key="4">
    <source>
        <dbReference type="Proteomes" id="UP001372834"/>
    </source>
</evidence>
<dbReference type="InterPro" id="IPR035897">
    <property type="entry name" value="Toll_tir_struct_dom_sf"/>
</dbReference>
<accession>A0AAN8SEH2</accession>
<dbReference type="GO" id="GO:0034142">
    <property type="term" value="P:toll-like receptor 4 signaling pathway"/>
    <property type="evidence" value="ECO:0007669"/>
    <property type="project" value="TreeGrafter"/>
</dbReference>
<dbReference type="GO" id="GO:0005886">
    <property type="term" value="C:plasma membrane"/>
    <property type="evidence" value="ECO:0007669"/>
    <property type="project" value="TreeGrafter"/>
</dbReference>
<dbReference type="InterPro" id="IPR000157">
    <property type="entry name" value="TIR_dom"/>
</dbReference>
<dbReference type="PANTHER" id="PTHR15079">
    <property type="entry name" value="MYD88"/>
    <property type="match status" value="1"/>
</dbReference>
<proteinExistence type="predicted"/>
<feature type="region of interest" description="Disordered" evidence="1">
    <location>
        <begin position="330"/>
        <end position="362"/>
    </location>
</feature>
<dbReference type="SUPFAM" id="SSF52200">
    <property type="entry name" value="Toll/Interleukin receptor TIR domain"/>
    <property type="match status" value="1"/>
</dbReference>
<dbReference type="EMBL" id="JAWJWE010000001">
    <property type="protein sequence ID" value="KAK6645257.1"/>
    <property type="molecule type" value="Genomic_DNA"/>
</dbReference>
<sequence>MDTFLIDMDKMDSFLSVVLLIMEHSHNVDLSQIPLSALKENTHSILSSGLNHHKILPNKDGLPRDWRGIAHLIGLNGVETGWLGTKEDPFCALLSHWSKNGNLSLLQNYLEVIDRYDVLDDTKDLFLANSLEYIENLNKLHTPGTNVSLQSDKAILTTDDILRLENGMEPQTYDAYVLHAEEDVNFAVQIVETMESKYNFKLCIRDRDLIGGLQFEHDAIIKLIAERCRRLVVVVSSNFLKSKANKFFVTFAQALALDIRERKVIPILYEKCEVPPELSYYFFLDYNRASKLWNFWDKLRDSIQGPEPKEKLSKPSQKFNAGTENEYWTSRRHFEPHSKDPEGTTNESEHESEKQKKSGKKKTVYNMIKSSFGKAVKHRNQDIVKSTTVPVNLTTLASNNSLYFDNLDKKTNVSESNANVDNKKLKKKKFIKKKSMESLLS</sequence>
<dbReference type="SMART" id="SM00255">
    <property type="entry name" value="TIR"/>
    <property type="match status" value="1"/>
</dbReference>
<evidence type="ECO:0000256" key="1">
    <source>
        <dbReference type="SAM" id="MobiDB-lite"/>
    </source>
</evidence>
<dbReference type="PANTHER" id="PTHR15079:SF3">
    <property type="entry name" value="MYELOID DIFFERENTIATION PRIMARY RESPONSE PROTEIN MYD88"/>
    <property type="match status" value="1"/>
</dbReference>
<dbReference type="Gene3D" id="1.10.533.10">
    <property type="entry name" value="Death Domain, Fas"/>
    <property type="match status" value="1"/>
</dbReference>
<dbReference type="SUPFAM" id="SSF47986">
    <property type="entry name" value="DEATH domain"/>
    <property type="match status" value="1"/>
</dbReference>
<feature type="compositionally biased region" description="Basic and acidic residues" evidence="1">
    <location>
        <begin position="332"/>
        <end position="356"/>
    </location>
</feature>
<dbReference type="PROSITE" id="PS50104">
    <property type="entry name" value="TIR"/>
    <property type="match status" value="1"/>
</dbReference>
<dbReference type="GO" id="GO:0002755">
    <property type="term" value="P:MyD88-dependent toll-like receptor signaling pathway"/>
    <property type="evidence" value="ECO:0007669"/>
    <property type="project" value="InterPro"/>
</dbReference>
<name>A0AAN8SEH2_POLSC</name>
<dbReference type="InterPro" id="IPR017281">
    <property type="entry name" value="Myelin_different_resp_MyD88"/>
</dbReference>
<dbReference type="AlphaFoldDB" id="A0AAN8SEH2"/>
<evidence type="ECO:0000259" key="2">
    <source>
        <dbReference type="PROSITE" id="PS50104"/>
    </source>
</evidence>
<dbReference type="GO" id="GO:0043123">
    <property type="term" value="P:positive regulation of canonical NF-kappaB signal transduction"/>
    <property type="evidence" value="ECO:0007669"/>
    <property type="project" value="InterPro"/>
</dbReference>
<dbReference type="GO" id="GO:0050830">
    <property type="term" value="P:defense response to Gram-positive bacterium"/>
    <property type="evidence" value="ECO:0007669"/>
    <property type="project" value="TreeGrafter"/>
</dbReference>
<dbReference type="Proteomes" id="UP001372834">
    <property type="component" value="Unassembled WGS sequence"/>
</dbReference>
<dbReference type="Gene3D" id="3.40.50.10140">
    <property type="entry name" value="Toll/interleukin-1 receptor homology (TIR) domain"/>
    <property type="match status" value="1"/>
</dbReference>
<evidence type="ECO:0000313" key="3">
    <source>
        <dbReference type="EMBL" id="KAK6645257.1"/>
    </source>
</evidence>
<comment type="caution">
    <text evidence="3">The sequence shown here is derived from an EMBL/GenBank/DDBJ whole genome shotgun (WGS) entry which is preliminary data.</text>
</comment>
<dbReference type="Pfam" id="PF01582">
    <property type="entry name" value="TIR"/>
    <property type="match status" value="1"/>
</dbReference>
<organism evidence="3 4">
    <name type="scientific">Polyplax serrata</name>
    <name type="common">Common mouse louse</name>
    <dbReference type="NCBI Taxonomy" id="468196"/>
    <lineage>
        <taxon>Eukaryota</taxon>
        <taxon>Metazoa</taxon>
        <taxon>Ecdysozoa</taxon>
        <taxon>Arthropoda</taxon>
        <taxon>Hexapoda</taxon>
        <taxon>Insecta</taxon>
        <taxon>Pterygota</taxon>
        <taxon>Neoptera</taxon>
        <taxon>Paraneoptera</taxon>
        <taxon>Psocodea</taxon>
        <taxon>Troctomorpha</taxon>
        <taxon>Phthiraptera</taxon>
        <taxon>Anoplura</taxon>
        <taxon>Polyplacidae</taxon>
        <taxon>Polyplax</taxon>
    </lineage>
</organism>
<dbReference type="InterPro" id="IPR011029">
    <property type="entry name" value="DEATH-like_dom_sf"/>
</dbReference>